<dbReference type="EMBL" id="JAENHL010000004">
    <property type="protein sequence ID" value="MBK1865087.1"/>
    <property type="molecule type" value="Genomic_DNA"/>
</dbReference>
<sequence length="404" mass="46098">MKNDALSNIQARRLALVAQGFGKPKREGTANWTRIEQAVQRMNLLQIDSVNVLVRSHYLPVFARTGHYSHDTLDQRTFGKRKRRFFEYWAHEASFLPLELYPLFRWKMERALNHKGAHRYLEKFARDQKAYVDEVRDFVKVNGPTAVSDLPDPGGRSGNWWGWGKGKIALEYLFHTGEVTAATRRVFERLYDLPERVLPAETLNAPGVPENEAMRRLIDLSAQAMGVASEADLRDYFRLPVDGFKTAMPSLIEDGTLVPVKVDGWSIKAYRHRDTGSPRKAGANTLLSPFDPLVWERSRAERLFDFHYRIEIYTPEPKRVYGYYVLPFLEGDRLTARFCLKADRQAGLLRVNSAHGEDGIDAVQTAEAAAPELRRMATWLGLVDVEASQRGALAKPLRQALKRS</sequence>
<organism evidence="1 2">
    <name type="scientific">Taklimakanibacter albus</name>
    <dbReference type="NCBI Taxonomy" id="2800327"/>
    <lineage>
        <taxon>Bacteria</taxon>
        <taxon>Pseudomonadati</taxon>
        <taxon>Pseudomonadota</taxon>
        <taxon>Alphaproteobacteria</taxon>
        <taxon>Hyphomicrobiales</taxon>
        <taxon>Aestuariivirgaceae</taxon>
        <taxon>Taklimakanibacter</taxon>
    </lineage>
</organism>
<keyword evidence="2" id="KW-1185">Reference proteome</keyword>
<dbReference type="Proteomes" id="UP000616151">
    <property type="component" value="Unassembled WGS sequence"/>
</dbReference>
<accession>A0ACC5QXL7</accession>
<name>A0ACC5QXL7_9HYPH</name>
<protein>
    <submittedName>
        <fullName evidence="1">YcaQ family DNA glycosylase</fullName>
    </submittedName>
</protein>
<reference evidence="1" key="1">
    <citation type="submission" date="2021-01" db="EMBL/GenBank/DDBJ databases">
        <authorList>
            <person name="Sun Q."/>
        </authorList>
    </citation>
    <scope>NUCLEOTIDE SEQUENCE</scope>
    <source>
        <strain evidence="1">YIM B02566</strain>
    </source>
</reference>
<evidence type="ECO:0000313" key="2">
    <source>
        <dbReference type="Proteomes" id="UP000616151"/>
    </source>
</evidence>
<gene>
    <name evidence="1" type="ORF">JHL16_01885</name>
</gene>
<proteinExistence type="predicted"/>
<comment type="caution">
    <text evidence="1">The sequence shown here is derived from an EMBL/GenBank/DDBJ whole genome shotgun (WGS) entry which is preliminary data.</text>
</comment>
<evidence type="ECO:0000313" key="1">
    <source>
        <dbReference type="EMBL" id="MBK1865087.1"/>
    </source>
</evidence>